<dbReference type="GO" id="GO:0000939">
    <property type="term" value="C:inner kinetochore"/>
    <property type="evidence" value="ECO:0007669"/>
    <property type="project" value="TreeGrafter"/>
</dbReference>
<dbReference type="CDD" id="cd22647">
    <property type="entry name" value="CTF3_NTD_HEAT"/>
    <property type="match status" value="1"/>
</dbReference>
<evidence type="ECO:0000313" key="9">
    <source>
        <dbReference type="Proteomes" id="UP000326924"/>
    </source>
</evidence>
<proteinExistence type="inferred from homology"/>
<dbReference type="InterPro" id="IPR012485">
    <property type="entry name" value="CENP-I"/>
</dbReference>
<dbReference type="GO" id="GO:0005634">
    <property type="term" value="C:nucleus"/>
    <property type="evidence" value="ECO:0007669"/>
    <property type="project" value="UniProtKB-SubCell"/>
</dbReference>
<dbReference type="OrthoDB" id="6347512at2759"/>
<evidence type="ECO:0000256" key="5">
    <source>
        <dbReference type="ARBA" id="ARBA00023242"/>
    </source>
</evidence>
<keyword evidence="5" id="KW-0539">Nucleus</keyword>
<evidence type="ECO:0000256" key="2">
    <source>
        <dbReference type="ARBA" id="ARBA00004584"/>
    </source>
</evidence>
<reference evidence="8 9" key="1">
    <citation type="submission" date="2019-09" db="EMBL/GenBank/DDBJ databases">
        <title>Draft genome of the ectomycorrhizal ascomycete Sphaerosporella brunnea.</title>
        <authorList>
            <consortium name="DOE Joint Genome Institute"/>
            <person name="Benucci G.M."/>
            <person name="Marozzi G."/>
            <person name="Antonielli L."/>
            <person name="Sanchez S."/>
            <person name="Marco P."/>
            <person name="Wang X."/>
            <person name="Falini L.B."/>
            <person name="Barry K."/>
            <person name="Haridas S."/>
            <person name="Lipzen A."/>
            <person name="Labutti K."/>
            <person name="Grigoriev I.V."/>
            <person name="Murat C."/>
            <person name="Martin F."/>
            <person name="Albertini E."/>
            <person name="Donnini D."/>
            <person name="Bonito G."/>
        </authorList>
    </citation>
    <scope>NUCLEOTIDE SEQUENCE [LARGE SCALE GENOMIC DNA]</scope>
    <source>
        <strain evidence="8 9">Sb_GMNB300</strain>
    </source>
</reference>
<evidence type="ECO:0000313" key="8">
    <source>
        <dbReference type="EMBL" id="KAA8895854.1"/>
    </source>
</evidence>
<feature type="region of interest" description="Disordered" evidence="7">
    <location>
        <begin position="707"/>
        <end position="743"/>
    </location>
</feature>
<evidence type="ECO:0000256" key="4">
    <source>
        <dbReference type="ARBA" id="ARBA00022454"/>
    </source>
</evidence>
<keyword evidence="9" id="KW-1185">Reference proteome</keyword>
<dbReference type="GO" id="GO:0000070">
    <property type="term" value="P:mitotic sister chromatid segregation"/>
    <property type="evidence" value="ECO:0007669"/>
    <property type="project" value="TreeGrafter"/>
</dbReference>
<comment type="subcellular location">
    <subcellularLocation>
        <location evidence="2">Chromosome</location>
        <location evidence="2">Centromere</location>
    </subcellularLocation>
    <subcellularLocation>
        <location evidence="1">Nucleus</location>
    </subcellularLocation>
</comment>
<comment type="similarity">
    <text evidence="3">Belongs to the CENP-I/CTF3 family.</text>
</comment>
<organism evidence="8 9">
    <name type="scientific">Sphaerosporella brunnea</name>
    <dbReference type="NCBI Taxonomy" id="1250544"/>
    <lineage>
        <taxon>Eukaryota</taxon>
        <taxon>Fungi</taxon>
        <taxon>Dikarya</taxon>
        <taxon>Ascomycota</taxon>
        <taxon>Pezizomycotina</taxon>
        <taxon>Pezizomycetes</taxon>
        <taxon>Pezizales</taxon>
        <taxon>Pyronemataceae</taxon>
        <taxon>Sphaerosporella</taxon>
    </lineage>
</organism>
<dbReference type="AlphaFoldDB" id="A0A5J5EL58"/>
<name>A0A5J5EL58_9PEZI</name>
<dbReference type="InParanoid" id="A0A5J5EL58"/>
<comment type="caution">
    <text evidence="8">The sequence shown here is derived from an EMBL/GenBank/DDBJ whole genome shotgun (WGS) entry which is preliminary data.</text>
</comment>
<evidence type="ECO:0000256" key="7">
    <source>
        <dbReference type="SAM" id="MobiDB-lite"/>
    </source>
</evidence>
<accession>A0A5J5EL58</accession>
<keyword evidence="4" id="KW-0158">Chromosome</keyword>
<protein>
    <submittedName>
        <fullName evidence="8">Mis6-domain-containing protein</fullName>
    </submittedName>
</protein>
<dbReference type="PANTHER" id="PTHR48208:SF2">
    <property type="entry name" value="CENTROMERE PROTEIN I"/>
    <property type="match status" value="1"/>
</dbReference>
<feature type="compositionally biased region" description="Low complexity" evidence="7">
    <location>
        <begin position="707"/>
        <end position="723"/>
    </location>
</feature>
<dbReference type="PANTHER" id="PTHR48208">
    <property type="entry name" value="CENTROMERE PROTEIN I"/>
    <property type="match status" value="1"/>
</dbReference>
<evidence type="ECO:0000256" key="6">
    <source>
        <dbReference type="ARBA" id="ARBA00023328"/>
    </source>
</evidence>
<gene>
    <name evidence="8" type="ORF">FN846DRAFT_784480</name>
</gene>
<sequence>MLLTWQTESRPVRSLSLDASTCACLPRTPAAASERKAVPEGQFVRAINGLSQHAKIRGLAPDVLDTLIDALTKAPSFLNQTASARIVKALIPRRKVSEENVLTIVGCLGIGVNKPSLATQQAALLRWLVMVYNVLEDYTILSRMYGVLFNLLDMITLRAHICHLLSLVTRRKHIKPFRIQALLQLKQDVGNEQHVNALLQTYKNYYPDIIVAEVGPFRAGVFSHPSPEWMQQVLAIQEANAANNPNEQQKSAFKVVRQVNGKRRKADRSVIPEVHTFGATEASVALEDVQDVDDFVQKLDKLELPNQLVAVLEDPLLQKYLALRPSATSNERINNWLAACLEDELRLTKSSSTPGAAARTGMLLSQIVKYTRFTRQLLPSVEDYLRKYLQQWDGRSSAKSILALASFLPLRDFEQLHTHFLKPIEKVTGPGSEVSAADLLGFYTALLRNWAVTYVHRMPEKEPLDVESACLQAFVNHVGTQCLKVIQDAGNSTAIGHAVLTFYECASALPWENGLFRLVLPPGALVYYYLFLGNLVMFSRLCSVLVKYKAALELKIPIYHMSFVDHFNGYIMDLCNCLWRNRALAGAQDKDNRSAHACTIPENVTEALRTLSRDRGTDIRQMYVFSFSPYLARLAAICFRELEKQQNAPVRHFGPVTSRTLLKLAADGGVNITYAAYRVAVLEFLKSRGFKGISEFMHATMQSLKNPPAANAAASASKATPAAAKRRRAAPAATQATQASPVA</sequence>
<feature type="compositionally biased region" description="Low complexity" evidence="7">
    <location>
        <begin position="730"/>
        <end position="743"/>
    </location>
</feature>
<dbReference type="EMBL" id="VXIS01000240">
    <property type="protein sequence ID" value="KAA8895854.1"/>
    <property type="molecule type" value="Genomic_DNA"/>
</dbReference>
<dbReference type="Pfam" id="PF07778">
    <property type="entry name" value="CENP-I"/>
    <property type="match status" value="1"/>
</dbReference>
<dbReference type="GO" id="GO:0034080">
    <property type="term" value="P:CENP-A containing chromatin assembly"/>
    <property type="evidence" value="ECO:0007669"/>
    <property type="project" value="TreeGrafter"/>
</dbReference>
<evidence type="ECO:0000256" key="1">
    <source>
        <dbReference type="ARBA" id="ARBA00004123"/>
    </source>
</evidence>
<dbReference type="Proteomes" id="UP000326924">
    <property type="component" value="Unassembled WGS sequence"/>
</dbReference>
<evidence type="ECO:0000256" key="3">
    <source>
        <dbReference type="ARBA" id="ARBA00005470"/>
    </source>
</evidence>
<keyword evidence="6" id="KW-0137">Centromere</keyword>